<dbReference type="STRING" id="857293.CAAU_0759"/>
<keyword evidence="2" id="KW-1185">Reference proteome</keyword>
<sequence>MNPLQRVCDEQNGCGRYTTKRGPYGQLGWHRESIAFRPFGDGRLFII</sequence>
<dbReference type="AlphaFoldDB" id="I7KT48"/>
<name>I7KT48_9CLOT</name>
<gene>
    <name evidence="1" type="ORF">CAAU_0759</name>
</gene>
<accession>I7KT48</accession>
<proteinExistence type="predicted"/>
<dbReference type="Proteomes" id="UP000007652">
    <property type="component" value="Unassembled WGS sequence"/>
</dbReference>
<evidence type="ECO:0000313" key="1">
    <source>
        <dbReference type="EMBL" id="CCJ32843.1"/>
    </source>
</evidence>
<comment type="caution">
    <text evidence="1">The sequence shown here is derived from an EMBL/GenBank/DDBJ whole genome shotgun (WGS) entry which is preliminary data.</text>
</comment>
<evidence type="ECO:0000313" key="2">
    <source>
        <dbReference type="Proteomes" id="UP000007652"/>
    </source>
</evidence>
<reference evidence="1 2" key="1">
    <citation type="journal article" date="2011" name="J. Bacteriol.">
        <title>Draft genome sequence of Caloramator australicus strain RC3T, a thermoanaerobe from the Great Artesian Basin of Australia.</title>
        <authorList>
            <person name="Ogg C.D."/>
            <person name="Patel B.K.C."/>
        </authorList>
    </citation>
    <scope>NUCLEOTIDE SEQUENCE [LARGE SCALE GENOMIC DNA]</scope>
    <source>
        <strain evidence="1 2">RC3</strain>
    </source>
</reference>
<dbReference type="EMBL" id="CAKP01000036">
    <property type="protein sequence ID" value="CCJ32843.1"/>
    <property type="molecule type" value="Genomic_DNA"/>
</dbReference>
<organism evidence="1 2">
    <name type="scientific">Caloramator australicus RC3</name>
    <dbReference type="NCBI Taxonomy" id="857293"/>
    <lineage>
        <taxon>Bacteria</taxon>
        <taxon>Bacillati</taxon>
        <taxon>Bacillota</taxon>
        <taxon>Clostridia</taxon>
        <taxon>Eubacteriales</taxon>
        <taxon>Clostridiaceae</taxon>
        <taxon>Caloramator</taxon>
    </lineage>
</organism>
<protein>
    <submittedName>
        <fullName evidence="1">Uncharacterized protein</fullName>
    </submittedName>
</protein>